<evidence type="ECO:0008006" key="3">
    <source>
        <dbReference type="Google" id="ProtNLM"/>
    </source>
</evidence>
<organism evidence="1 2">
    <name type="scientific">Hyella patelloides LEGE 07179</name>
    <dbReference type="NCBI Taxonomy" id="945734"/>
    <lineage>
        <taxon>Bacteria</taxon>
        <taxon>Bacillati</taxon>
        <taxon>Cyanobacteriota</taxon>
        <taxon>Cyanophyceae</taxon>
        <taxon>Pleurocapsales</taxon>
        <taxon>Hyellaceae</taxon>
        <taxon>Hyella</taxon>
    </lineage>
</organism>
<accession>A0A563VU53</accession>
<evidence type="ECO:0000313" key="1">
    <source>
        <dbReference type="EMBL" id="VEP15002.1"/>
    </source>
</evidence>
<evidence type="ECO:0000313" key="2">
    <source>
        <dbReference type="Proteomes" id="UP000320055"/>
    </source>
</evidence>
<sequence length="57" mass="6598">MNKQQNWYIIQQEDGTCDIITSEEKSPNVKSWGEFKTQEEAIVKRVGLIRSGKCQPQ</sequence>
<reference evidence="1 2" key="1">
    <citation type="submission" date="2019-01" db="EMBL/GenBank/DDBJ databases">
        <authorList>
            <person name="Brito A."/>
        </authorList>
    </citation>
    <scope>NUCLEOTIDE SEQUENCE [LARGE SCALE GENOMIC DNA]</scope>
    <source>
        <strain evidence="1">1</strain>
    </source>
</reference>
<keyword evidence="2" id="KW-1185">Reference proteome</keyword>
<dbReference type="EMBL" id="CAACVJ010000224">
    <property type="protein sequence ID" value="VEP15002.1"/>
    <property type="molecule type" value="Genomic_DNA"/>
</dbReference>
<dbReference type="AlphaFoldDB" id="A0A563VU53"/>
<protein>
    <recommendedName>
        <fullName evidence="3">DDE transposase family protein</fullName>
    </recommendedName>
</protein>
<dbReference type="RefSeq" id="WP_186375860.1">
    <property type="nucleotide sequence ID" value="NZ_LR213790.1"/>
</dbReference>
<proteinExistence type="predicted"/>
<dbReference type="Proteomes" id="UP000320055">
    <property type="component" value="Unassembled WGS sequence"/>
</dbReference>
<gene>
    <name evidence="1" type="ORF">H1P_300024</name>
</gene>
<name>A0A563VU53_9CYAN</name>